<protein>
    <submittedName>
        <fullName evidence="7">Calcium/sodium antiporter</fullName>
    </submittedName>
</protein>
<dbReference type="PANTHER" id="PTHR10846">
    <property type="entry name" value="SODIUM/POTASSIUM/CALCIUM EXCHANGER"/>
    <property type="match status" value="1"/>
</dbReference>
<evidence type="ECO:0000313" key="8">
    <source>
        <dbReference type="Proteomes" id="UP000471640"/>
    </source>
</evidence>
<proteinExistence type="predicted"/>
<evidence type="ECO:0000256" key="2">
    <source>
        <dbReference type="ARBA" id="ARBA00022692"/>
    </source>
</evidence>
<sequence>MPMPDWIVSLLFVLMGFAGLIGGGQYLVRSASALAAIMRVSPLVIGLTLVAFGTSAPELAFTVQSAWSGATDLAVGNVVGSNIANVLLALGLAALAAPLVVHSRVVRFEVPLVILASVALWLLASNGRLGWIDGSLLTGALVVYLAWSVRQGKREAREVQEALVEVLHLEGLRKGHYLIRQVALLLTGLLLLAVGARLLLMGALDLALVFEVSELVIGLTLVAVGTSLPEVVTCIIASLRGQGDIAVGNVVGSNLFNILAVLGLGALISPRGIPVSPQALSIDMPIMVATAVVSLPVFFSGMRIGRLEGAVFVLYFLAYIAYVATRATQPPYLASFEFAMLGFIIPLTLAALGFSLWQRRARAVTAAED</sequence>
<evidence type="ECO:0000256" key="1">
    <source>
        <dbReference type="ARBA" id="ARBA00004141"/>
    </source>
</evidence>
<evidence type="ECO:0000256" key="5">
    <source>
        <dbReference type="SAM" id="Phobius"/>
    </source>
</evidence>
<feature type="transmembrane region" description="Helical" evidence="5">
    <location>
        <begin position="336"/>
        <end position="357"/>
    </location>
</feature>
<dbReference type="NCBIfam" id="TIGR00367">
    <property type="entry name" value="calcium/sodium antiporter"/>
    <property type="match status" value="1"/>
</dbReference>
<dbReference type="InterPro" id="IPR004837">
    <property type="entry name" value="NaCa_Exmemb"/>
</dbReference>
<feature type="domain" description="Sodium/calcium exchanger membrane region" evidence="6">
    <location>
        <begin position="9"/>
        <end position="149"/>
    </location>
</feature>
<dbReference type="GO" id="GO:0005886">
    <property type="term" value="C:plasma membrane"/>
    <property type="evidence" value="ECO:0007669"/>
    <property type="project" value="TreeGrafter"/>
</dbReference>
<keyword evidence="4 5" id="KW-0472">Membrane</keyword>
<accession>A0A6P1DV77</accession>
<organism evidence="7 8">
    <name type="scientific">Thiorhodococcus mannitoliphagus</name>
    <dbReference type="NCBI Taxonomy" id="329406"/>
    <lineage>
        <taxon>Bacteria</taxon>
        <taxon>Pseudomonadati</taxon>
        <taxon>Pseudomonadota</taxon>
        <taxon>Gammaproteobacteria</taxon>
        <taxon>Chromatiales</taxon>
        <taxon>Chromatiaceae</taxon>
        <taxon>Thiorhodococcus</taxon>
    </lineage>
</organism>
<feature type="transmembrane region" description="Helical" evidence="5">
    <location>
        <begin position="6"/>
        <end position="28"/>
    </location>
</feature>
<evidence type="ECO:0000259" key="6">
    <source>
        <dbReference type="Pfam" id="PF01699"/>
    </source>
</evidence>
<feature type="transmembrane region" description="Helical" evidence="5">
    <location>
        <begin position="246"/>
        <end position="268"/>
    </location>
</feature>
<keyword evidence="2 5" id="KW-0812">Transmembrane</keyword>
<evidence type="ECO:0000313" key="7">
    <source>
        <dbReference type="EMBL" id="NEX22008.1"/>
    </source>
</evidence>
<dbReference type="GO" id="GO:0006874">
    <property type="term" value="P:intracellular calcium ion homeostasis"/>
    <property type="evidence" value="ECO:0007669"/>
    <property type="project" value="TreeGrafter"/>
</dbReference>
<keyword evidence="8" id="KW-1185">Reference proteome</keyword>
<comment type="caution">
    <text evidence="7">The sequence shown here is derived from an EMBL/GenBank/DDBJ whole genome shotgun (WGS) entry which is preliminary data.</text>
</comment>
<comment type="subcellular location">
    <subcellularLocation>
        <location evidence="1">Membrane</location>
        <topology evidence="1">Multi-pass membrane protein</topology>
    </subcellularLocation>
</comment>
<dbReference type="PANTHER" id="PTHR10846:SF8">
    <property type="entry name" value="INNER MEMBRANE PROTEIN YRBG"/>
    <property type="match status" value="1"/>
</dbReference>
<feature type="domain" description="Sodium/calcium exchanger membrane region" evidence="6">
    <location>
        <begin position="182"/>
        <end position="323"/>
    </location>
</feature>
<gene>
    <name evidence="7" type="ORF">G3480_17135</name>
</gene>
<evidence type="ECO:0000256" key="4">
    <source>
        <dbReference type="ARBA" id="ARBA00023136"/>
    </source>
</evidence>
<evidence type="ECO:0000256" key="3">
    <source>
        <dbReference type="ARBA" id="ARBA00022989"/>
    </source>
</evidence>
<reference evidence="7 8" key="2">
    <citation type="submission" date="2020-02" db="EMBL/GenBank/DDBJ databases">
        <title>Genome sequences of Thiorhodococcus mannitoliphagus and Thiorhodococcus minor, purple sulfur photosynthetic bacteria in the gammaproteobacterial family, Chromatiaceae.</title>
        <authorList>
            <person name="Aviles F.A."/>
            <person name="Meyer T.E."/>
            <person name="Kyndt J.A."/>
        </authorList>
    </citation>
    <scope>NUCLEOTIDE SEQUENCE [LARGE SCALE GENOMIC DNA]</scope>
    <source>
        <strain evidence="7 8">DSM 18266</strain>
    </source>
</reference>
<feature type="transmembrane region" description="Helical" evidence="5">
    <location>
        <begin position="108"/>
        <end position="124"/>
    </location>
</feature>
<feature type="transmembrane region" description="Helical" evidence="5">
    <location>
        <begin position="307"/>
        <end position="324"/>
    </location>
</feature>
<dbReference type="InterPro" id="IPR004481">
    <property type="entry name" value="K/Na/Ca-exchanger"/>
</dbReference>
<feature type="transmembrane region" description="Helical" evidence="5">
    <location>
        <begin position="130"/>
        <end position="147"/>
    </location>
</feature>
<dbReference type="AlphaFoldDB" id="A0A6P1DV77"/>
<feature type="transmembrane region" description="Helical" evidence="5">
    <location>
        <begin position="216"/>
        <end position="239"/>
    </location>
</feature>
<reference evidence="8" key="1">
    <citation type="journal article" date="2020" name="Microbiol. Resour. Announc.">
        <title>Draft Genome Sequences of Thiorhodococcus mannitoliphagus and Thiorhodococcus minor, Purple Sulfur Photosynthetic Bacteria in the Gammaproteobacterial Family Chromatiaceae.</title>
        <authorList>
            <person name="Aviles F.A."/>
            <person name="Meyer T.E."/>
            <person name="Kyndt J.A."/>
        </authorList>
    </citation>
    <scope>NUCLEOTIDE SEQUENCE [LARGE SCALE GENOMIC DNA]</scope>
    <source>
        <strain evidence="8">DSM 18266</strain>
    </source>
</reference>
<dbReference type="EMBL" id="JAAIJR010000078">
    <property type="protein sequence ID" value="NEX22008.1"/>
    <property type="molecule type" value="Genomic_DNA"/>
</dbReference>
<keyword evidence="3 5" id="KW-1133">Transmembrane helix</keyword>
<dbReference type="InterPro" id="IPR044880">
    <property type="entry name" value="NCX_ion-bd_dom_sf"/>
</dbReference>
<dbReference type="Gene3D" id="1.20.1420.30">
    <property type="entry name" value="NCX, central ion-binding region"/>
    <property type="match status" value="2"/>
</dbReference>
<dbReference type="Proteomes" id="UP000471640">
    <property type="component" value="Unassembled WGS sequence"/>
</dbReference>
<dbReference type="Pfam" id="PF01699">
    <property type="entry name" value="Na_Ca_ex"/>
    <property type="match status" value="2"/>
</dbReference>
<feature type="transmembrane region" description="Helical" evidence="5">
    <location>
        <begin position="280"/>
        <end position="300"/>
    </location>
</feature>
<feature type="transmembrane region" description="Helical" evidence="5">
    <location>
        <begin position="40"/>
        <end position="63"/>
    </location>
</feature>
<feature type="transmembrane region" description="Helical" evidence="5">
    <location>
        <begin position="182"/>
        <end position="204"/>
    </location>
</feature>
<dbReference type="GO" id="GO:0005262">
    <property type="term" value="F:calcium channel activity"/>
    <property type="evidence" value="ECO:0007669"/>
    <property type="project" value="TreeGrafter"/>
</dbReference>
<dbReference type="GO" id="GO:0008273">
    <property type="term" value="F:calcium, potassium:sodium antiporter activity"/>
    <property type="evidence" value="ECO:0007669"/>
    <property type="project" value="TreeGrafter"/>
</dbReference>
<feature type="transmembrane region" description="Helical" evidence="5">
    <location>
        <begin position="83"/>
        <end position="101"/>
    </location>
</feature>
<name>A0A6P1DV77_9GAMM</name>